<evidence type="ECO:0000313" key="10">
    <source>
        <dbReference type="EMBL" id="KIA76392.1"/>
    </source>
</evidence>
<dbReference type="InterPro" id="IPR029043">
    <property type="entry name" value="GcvT/YgfZ_C"/>
</dbReference>
<evidence type="ECO:0000256" key="7">
    <source>
        <dbReference type="PIRSR" id="PIRSR006487-1"/>
    </source>
</evidence>
<dbReference type="AlphaFoldDB" id="A0A0C1E4T8"/>
<evidence type="ECO:0000256" key="2">
    <source>
        <dbReference type="ARBA" id="ARBA00012616"/>
    </source>
</evidence>
<dbReference type="GO" id="GO:0032259">
    <property type="term" value="P:methylation"/>
    <property type="evidence" value="ECO:0007669"/>
    <property type="project" value="UniProtKB-KW"/>
</dbReference>
<dbReference type="InterPro" id="IPR006222">
    <property type="entry name" value="GCVT_N"/>
</dbReference>
<keyword evidence="4 10" id="KW-0808">Transferase</keyword>
<dbReference type="PANTHER" id="PTHR43757:SF2">
    <property type="entry name" value="AMINOMETHYLTRANSFERASE, MITOCHONDRIAL"/>
    <property type="match status" value="1"/>
</dbReference>
<dbReference type="InterPro" id="IPR027266">
    <property type="entry name" value="TrmE/GcvT-like"/>
</dbReference>
<evidence type="ECO:0000256" key="6">
    <source>
        <dbReference type="ARBA" id="ARBA00047665"/>
    </source>
</evidence>
<dbReference type="GO" id="GO:0005960">
    <property type="term" value="C:glycine cleavage complex"/>
    <property type="evidence" value="ECO:0007669"/>
    <property type="project" value="InterPro"/>
</dbReference>
<dbReference type="EMBL" id="JSAM01000121">
    <property type="protein sequence ID" value="KIA76392.1"/>
    <property type="molecule type" value="Genomic_DNA"/>
</dbReference>
<evidence type="ECO:0000313" key="11">
    <source>
        <dbReference type="Proteomes" id="UP000031307"/>
    </source>
</evidence>
<reference evidence="10 11" key="1">
    <citation type="journal article" date="2014" name="Mol. Biol. Evol.">
        <title>Massive expansion of Ubiquitination-related gene families within the Chlamydiae.</title>
        <authorList>
            <person name="Domman D."/>
            <person name="Collingro A."/>
            <person name="Lagkouvardos I."/>
            <person name="Gehre L."/>
            <person name="Weinmaier T."/>
            <person name="Rattei T."/>
            <person name="Subtil A."/>
            <person name="Horn M."/>
        </authorList>
    </citation>
    <scope>NUCLEOTIDE SEQUENCE [LARGE SCALE GENOMIC DNA]</scope>
    <source>
        <strain evidence="10 11">OEW1</strain>
    </source>
</reference>
<gene>
    <name evidence="10" type="primary">gcvT</name>
    <name evidence="10" type="ORF">DB43_AK00520</name>
</gene>
<keyword evidence="10" id="KW-0489">Methyltransferase</keyword>
<accession>A0A0C1E4T8</accession>
<dbReference type="Proteomes" id="UP000031307">
    <property type="component" value="Unassembled WGS sequence"/>
</dbReference>
<protein>
    <recommendedName>
        <fullName evidence="2">aminomethyltransferase</fullName>
        <ecNumber evidence="2">2.1.2.10</ecNumber>
    </recommendedName>
    <alternativeName>
        <fullName evidence="5">Glycine cleavage system T protein</fullName>
    </alternativeName>
</protein>
<proteinExistence type="inferred from homology"/>
<dbReference type="GO" id="GO:0006546">
    <property type="term" value="P:glycine catabolic process"/>
    <property type="evidence" value="ECO:0007669"/>
    <property type="project" value="InterPro"/>
</dbReference>
<evidence type="ECO:0000256" key="4">
    <source>
        <dbReference type="ARBA" id="ARBA00022679"/>
    </source>
</evidence>
<comment type="similarity">
    <text evidence="1">Belongs to the GcvT family.</text>
</comment>
<evidence type="ECO:0000256" key="5">
    <source>
        <dbReference type="ARBA" id="ARBA00031395"/>
    </source>
</evidence>
<dbReference type="PANTHER" id="PTHR43757">
    <property type="entry name" value="AMINOMETHYLTRANSFERASE"/>
    <property type="match status" value="1"/>
</dbReference>
<comment type="catalytic activity">
    <reaction evidence="6">
        <text>N(6)-[(R)-S(8)-aminomethyldihydrolipoyl]-L-lysyl-[protein] + (6S)-5,6,7,8-tetrahydrofolate = N(6)-[(R)-dihydrolipoyl]-L-lysyl-[protein] + (6R)-5,10-methylene-5,6,7,8-tetrahydrofolate + NH4(+)</text>
        <dbReference type="Rhea" id="RHEA:16945"/>
        <dbReference type="Rhea" id="RHEA-COMP:10475"/>
        <dbReference type="Rhea" id="RHEA-COMP:10492"/>
        <dbReference type="ChEBI" id="CHEBI:15636"/>
        <dbReference type="ChEBI" id="CHEBI:28938"/>
        <dbReference type="ChEBI" id="CHEBI:57453"/>
        <dbReference type="ChEBI" id="CHEBI:83100"/>
        <dbReference type="ChEBI" id="CHEBI:83143"/>
        <dbReference type="EC" id="2.1.2.10"/>
    </reaction>
</comment>
<dbReference type="EC" id="2.1.2.10" evidence="2"/>
<dbReference type="GO" id="GO:0008483">
    <property type="term" value="F:transaminase activity"/>
    <property type="evidence" value="ECO:0007669"/>
    <property type="project" value="UniProtKB-KW"/>
</dbReference>
<organism evidence="10 11">
    <name type="scientific">Parachlamydia acanthamoebae</name>
    <dbReference type="NCBI Taxonomy" id="83552"/>
    <lineage>
        <taxon>Bacteria</taxon>
        <taxon>Pseudomonadati</taxon>
        <taxon>Chlamydiota</taxon>
        <taxon>Chlamydiia</taxon>
        <taxon>Parachlamydiales</taxon>
        <taxon>Parachlamydiaceae</taxon>
        <taxon>Parachlamydia</taxon>
    </lineage>
</organism>
<dbReference type="NCBIfam" id="NF001567">
    <property type="entry name" value="PRK00389.1"/>
    <property type="match status" value="1"/>
</dbReference>
<sequence length="347" mass="38132">MQKTALNSQHHALGAKMVEFSGWEMPVSYQGILAEHLAVRNTVGIFDLSHMGRIDVEGADAEQLLESLSTNIISGKMNGSATYTVWINAEGGSVDDLIVYRQSPTQFFVIVNASNRDKDLKFLEDHAQKLRVEITPRYNDGILAIQGPQAPSMVSHLFPSASVIKPMHFEELIYDGEQLILSATGYTGSGGFEILASEKIIKQLWHYFVDQEKIPPIGLGARDTLRLEMGYALYGHELSDTISPPESVSAWTVKKALPVLEKRATKRYAYGVVLLEKGIAREGNEVLSAGEEIGYVTSGTYSPSLQKAIALILVNKKLTEGGLVEVQIRSQACPAQVVKLPFVKIEK</sequence>
<evidence type="ECO:0000256" key="1">
    <source>
        <dbReference type="ARBA" id="ARBA00008609"/>
    </source>
</evidence>
<dbReference type="GO" id="GO:0004047">
    <property type="term" value="F:aminomethyltransferase activity"/>
    <property type="evidence" value="ECO:0007669"/>
    <property type="project" value="UniProtKB-EC"/>
</dbReference>
<evidence type="ECO:0000259" key="9">
    <source>
        <dbReference type="Pfam" id="PF08669"/>
    </source>
</evidence>
<dbReference type="GO" id="GO:0008168">
    <property type="term" value="F:methyltransferase activity"/>
    <property type="evidence" value="ECO:0007669"/>
    <property type="project" value="UniProtKB-KW"/>
</dbReference>
<dbReference type="Pfam" id="PF08669">
    <property type="entry name" value="GCV_T_C"/>
    <property type="match status" value="1"/>
</dbReference>
<feature type="domain" description="Aminomethyltransferase C-terminal" evidence="9">
    <location>
        <begin position="272"/>
        <end position="344"/>
    </location>
</feature>
<dbReference type="PIRSF" id="PIRSF006487">
    <property type="entry name" value="GcvT"/>
    <property type="match status" value="1"/>
</dbReference>
<feature type="binding site" evidence="7">
    <location>
        <position position="193"/>
    </location>
    <ligand>
        <name>substrate</name>
    </ligand>
</feature>
<evidence type="ECO:0000259" key="8">
    <source>
        <dbReference type="Pfam" id="PF01571"/>
    </source>
</evidence>
<dbReference type="SUPFAM" id="SSF103025">
    <property type="entry name" value="Folate-binding domain"/>
    <property type="match status" value="1"/>
</dbReference>
<dbReference type="InterPro" id="IPR028896">
    <property type="entry name" value="GcvT/YgfZ/DmdA"/>
</dbReference>
<dbReference type="PATRIC" id="fig|83552.4.peg.2532"/>
<evidence type="ECO:0000256" key="3">
    <source>
        <dbReference type="ARBA" id="ARBA00022576"/>
    </source>
</evidence>
<dbReference type="InterPro" id="IPR006223">
    <property type="entry name" value="GcvT"/>
</dbReference>
<comment type="caution">
    <text evidence="10">The sequence shown here is derived from an EMBL/GenBank/DDBJ whole genome shotgun (WGS) entry which is preliminary data.</text>
</comment>
<dbReference type="Gene3D" id="2.40.30.110">
    <property type="entry name" value="Aminomethyltransferase beta-barrel domains"/>
    <property type="match status" value="1"/>
</dbReference>
<dbReference type="Gene3D" id="3.30.70.1400">
    <property type="entry name" value="Aminomethyltransferase beta-barrel domains"/>
    <property type="match status" value="1"/>
</dbReference>
<dbReference type="Gene3D" id="4.10.1250.10">
    <property type="entry name" value="Aminomethyltransferase fragment"/>
    <property type="match status" value="1"/>
</dbReference>
<dbReference type="NCBIfam" id="TIGR00528">
    <property type="entry name" value="gcvT"/>
    <property type="match status" value="1"/>
</dbReference>
<dbReference type="GO" id="GO:0005829">
    <property type="term" value="C:cytosol"/>
    <property type="evidence" value="ECO:0007669"/>
    <property type="project" value="TreeGrafter"/>
</dbReference>
<dbReference type="Gene3D" id="3.30.1360.120">
    <property type="entry name" value="Probable tRNA modification gtpase trme, domain 1"/>
    <property type="match status" value="1"/>
</dbReference>
<dbReference type="FunFam" id="3.30.70.1400:FF:000001">
    <property type="entry name" value="Aminomethyltransferase"/>
    <property type="match status" value="1"/>
</dbReference>
<dbReference type="SUPFAM" id="SSF101790">
    <property type="entry name" value="Aminomethyltransferase beta-barrel domain"/>
    <property type="match status" value="1"/>
</dbReference>
<dbReference type="Pfam" id="PF01571">
    <property type="entry name" value="GCV_T"/>
    <property type="match status" value="1"/>
</dbReference>
<keyword evidence="3" id="KW-0032">Aminotransferase</keyword>
<name>A0A0C1E4T8_9BACT</name>
<dbReference type="InterPro" id="IPR013977">
    <property type="entry name" value="GcvT_C"/>
</dbReference>
<dbReference type="OMA" id="MPVQYPA"/>
<feature type="domain" description="GCVT N-terminal" evidence="8">
    <location>
        <begin position="8"/>
        <end position="255"/>
    </location>
</feature>
<dbReference type="RefSeq" id="WP_013924222.1">
    <property type="nucleotide sequence ID" value="NZ_JSAM01000121.1"/>
</dbReference>